<sequence>MKFIKPIGGEFWFTSEIFDRKNKNFKEIKATFLSGGQSALRAVLNDLEIGKGDIILMPNHLCPTILYSLREKNVNYIFYEINKDLSIDLNSLKEKISNKNVKAVYIINYFGFYHDRKTIEFLKKMRKKYNFKIIEDAVQMLWFENNNFIGDYVFNSYRKFVPIDGSILLSKNDRIYKEIKDKYYELINKARSEKRLYIDYEIGNEENYLNIFKEAEKFYYERKEIYGMNNISKKLLNLLDVDYIKMKRQKNYKYLCEKIKKIDFVEIIFDVNRLNNTIPLGFPIYIKNNRDKVRKLLMDDNIYCPIHWNIENEIGKNILTIPIDQRYNLNDMDRIVFSLLKISNCLEGEKND</sequence>
<organism evidence="2 3">
    <name type="scientific">Tepidibacter thalassicus DSM 15285</name>
    <dbReference type="NCBI Taxonomy" id="1123350"/>
    <lineage>
        <taxon>Bacteria</taxon>
        <taxon>Bacillati</taxon>
        <taxon>Bacillota</taxon>
        <taxon>Clostridia</taxon>
        <taxon>Peptostreptococcales</taxon>
        <taxon>Peptostreptococcaceae</taxon>
        <taxon>Tepidibacter</taxon>
    </lineage>
</organism>
<dbReference type="RefSeq" id="WP_072724624.1">
    <property type="nucleotide sequence ID" value="NZ_FQXH01000010.1"/>
</dbReference>
<keyword evidence="1" id="KW-0663">Pyridoxal phosphate</keyword>
<dbReference type="InterPro" id="IPR015424">
    <property type="entry name" value="PyrdxlP-dep_Trfase"/>
</dbReference>
<dbReference type="GO" id="GO:0000271">
    <property type="term" value="P:polysaccharide biosynthetic process"/>
    <property type="evidence" value="ECO:0007669"/>
    <property type="project" value="TreeGrafter"/>
</dbReference>
<dbReference type="GO" id="GO:0030170">
    <property type="term" value="F:pyridoxal phosphate binding"/>
    <property type="evidence" value="ECO:0007669"/>
    <property type="project" value="TreeGrafter"/>
</dbReference>
<dbReference type="Pfam" id="PF01041">
    <property type="entry name" value="DegT_DnrJ_EryC1"/>
    <property type="match status" value="1"/>
</dbReference>
<dbReference type="PANTHER" id="PTHR30244:SF34">
    <property type="entry name" value="DTDP-4-AMINO-4,6-DIDEOXYGALACTOSE TRANSAMINASE"/>
    <property type="match status" value="1"/>
</dbReference>
<dbReference type="InterPro" id="IPR000653">
    <property type="entry name" value="DegT/StrS_aminotransferase"/>
</dbReference>
<dbReference type="STRING" id="1123350.SAMN02744040_01205"/>
<name>A0A1M5R1N1_9FIRM</name>
<keyword evidence="3" id="KW-1185">Reference proteome</keyword>
<protein>
    <submittedName>
        <fullName evidence="2">dTDP-4-amino-4,6-dideoxygalactose transaminase</fullName>
    </submittedName>
</protein>
<evidence type="ECO:0000313" key="3">
    <source>
        <dbReference type="Proteomes" id="UP000242520"/>
    </source>
</evidence>
<dbReference type="Gene3D" id="3.40.640.10">
    <property type="entry name" value="Type I PLP-dependent aspartate aminotransferase-like (Major domain)"/>
    <property type="match status" value="1"/>
</dbReference>
<dbReference type="EMBL" id="FQXH01000010">
    <property type="protein sequence ID" value="SHH20337.1"/>
    <property type="molecule type" value="Genomic_DNA"/>
</dbReference>
<gene>
    <name evidence="2" type="ORF">SAMN02744040_01205</name>
</gene>
<dbReference type="AlphaFoldDB" id="A0A1M5R1N1"/>
<proteinExistence type="inferred from homology"/>
<comment type="similarity">
    <text evidence="1">Belongs to the DegT/DnrJ/EryC1 family.</text>
</comment>
<dbReference type="OrthoDB" id="8955051at2"/>
<dbReference type="Proteomes" id="UP000242520">
    <property type="component" value="Unassembled WGS sequence"/>
</dbReference>
<dbReference type="GO" id="GO:0008483">
    <property type="term" value="F:transaminase activity"/>
    <property type="evidence" value="ECO:0007669"/>
    <property type="project" value="TreeGrafter"/>
</dbReference>
<dbReference type="PANTHER" id="PTHR30244">
    <property type="entry name" value="TRANSAMINASE"/>
    <property type="match status" value="1"/>
</dbReference>
<evidence type="ECO:0000313" key="2">
    <source>
        <dbReference type="EMBL" id="SHH20337.1"/>
    </source>
</evidence>
<dbReference type="InterPro" id="IPR015421">
    <property type="entry name" value="PyrdxlP-dep_Trfase_major"/>
</dbReference>
<dbReference type="SUPFAM" id="SSF53383">
    <property type="entry name" value="PLP-dependent transferases"/>
    <property type="match status" value="1"/>
</dbReference>
<accession>A0A1M5R1N1</accession>
<reference evidence="3" key="1">
    <citation type="submission" date="2016-11" db="EMBL/GenBank/DDBJ databases">
        <authorList>
            <person name="Varghese N."/>
            <person name="Submissions S."/>
        </authorList>
    </citation>
    <scope>NUCLEOTIDE SEQUENCE [LARGE SCALE GENOMIC DNA]</scope>
    <source>
        <strain evidence="3">DSM 15285</strain>
    </source>
</reference>
<evidence type="ECO:0000256" key="1">
    <source>
        <dbReference type="RuleBase" id="RU004508"/>
    </source>
</evidence>